<sequence>MTVDAQFRDGVITIWKDDRGFGFIQPAAGGARIFVNVNDFASGLPRPVEGDPVRFNTVIDPNGKPRAVSVSPPGMTALTAPIPRVRLRAPELLGWIAVVVFILLIVALTVFFALPIWVSVAYFVLSVGCFTAYAVDKFAAVTGGWRVSEARLLALGLIGGWPGGVIAQRVLRHKTRKPAFISIFWVTAAVNLIVLVIFGWPPLVEALVDLAT</sequence>
<feature type="transmembrane region" description="Helical" evidence="2">
    <location>
        <begin position="92"/>
        <end position="118"/>
    </location>
</feature>
<protein>
    <submittedName>
        <fullName evidence="4">Uncharacterized membrane protein YsdA, DUF1294 family</fullName>
    </submittedName>
</protein>
<dbReference type="GO" id="GO:0005737">
    <property type="term" value="C:cytoplasm"/>
    <property type="evidence" value="ECO:0007669"/>
    <property type="project" value="TreeGrafter"/>
</dbReference>
<name>A0A2C8YS96_9MICO</name>
<dbReference type="Proteomes" id="UP000219440">
    <property type="component" value="Unassembled WGS sequence"/>
</dbReference>
<dbReference type="SMART" id="SM00357">
    <property type="entry name" value="CSP"/>
    <property type="match status" value="1"/>
</dbReference>
<dbReference type="InterPro" id="IPR011129">
    <property type="entry name" value="CSD"/>
</dbReference>
<proteinExistence type="predicted"/>
<dbReference type="AlphaFoldDB" id="A0A2C8YS96"/>
<dbReference type="GO" id="GO:0043488">
    <property type="term" value="P:regulation of mRNA stability"/>
    <property type="evidence" value="ECO:0007669"/>
    <property type="project" value="TreeGrafter"/>
</dbReference>
<keyword evidence="5" id="KW-1185">Reference proteome</keyword>
<dbReference type="PROSITE" id="PS51857">
    <property type="entry name" value="CSD_2"/>
    <property type="match status" value="1"/>
</dbReference>
<keyword evidence="2" id="KW-0472">Membrane</keyword>
<evidence type="ECO:0000313" key="4">
    <source>
        <dbReference type="EMBL" id="SOE53513.1"/>
    </source>
</evidence>
<feature type="domain" description="CSD" evidence="3">
    <location>
        <begin position="7"/>
        <end position="72"/>
    </location>
</feature>
<dbReference type="RefSeq" id="WP_097059678.1">
    <property type="nucleotide sequence ID" value="NZ_BMLC01000002.1"/>
</dbReference>
<dbReference type="InterPro" id="IPR010718">
    <property type="entry name" value="DUF1294"/>
</dbReference>
<evidence type="ECO:0000256" key="1">
    <source>
        <dbReference type="ARBA" id="ARBA00022553"/>
    </source>
</evidence>
<dbReference type="InterPro" id="IPR002059">
    <property type="entry name" value="CSP_DNA-bd"/>
</dbReference>
<dbReference type="GO" id="GO:0003730">
    <property type="term" value="F:mRNA 3'-UTR binding"/>
    <property type="evidence" value="ECO:0007669"/>
    <property type="project" value="TreeGrafter"/>
</dbReference>
<keyword evidence="1" id="KW-0597">Phosphoprotein</keyword>
<dbReference type="Pfam" id="PF06961">
    <property type="entry name" value="DUF1294"/>
    <property type="match status" value="1"/>
</dbReference>
<dbReference type="Gene3D" id="2.40.50.140">
    <property type="entry name" value="Nucleic acid-binding proteins"/>
    <property type="match status" value="1"/>
</dbReference>
<dbReference type="EMBL" id="OCST01000001">
    <property type="protein sequence ID" value="SOE53513.1"/>
    <property type="molecule type" value="Genomic_DNA"/>
</dbReference>
<dbReference type="PANTHER" id="PTHR12962">
    <property type="entry name" value="CALCIUM-REGULATED HEAT STABLE PROTEIN CRHSP-24-RELATED"/>
    <property type="match status" value="1"/>
</dbReference>
<feature type="transmembrane region" description="Helical" evidence="2">
    <location>
        <begin position="179"/>
        <end position="200"/>
    </location>
</feature>
<feature type="transmembrane region" description="Helical" evidence="2">
    <location>
        <begin position="150"/>
        <end position="167"/>
    </location>
</feature>
<reference evidence="4 5" key="1">
    <citation type="submission" date="2017-09" db="EMBL/GenBank/DDBJ databases">
        <authorList>
            <person name="Ehlers B."/>
            <person name="Leendertz F.H."/>
        </authorList>
    </citation>
    <scope>NUCLEOTIDE SEQUENCE [LARGE SCALE GENOMIC DNA]</scope>
    <source>
        <strain evidence="4 5">CGMCC 1.05381</strain>
    </source>
</reference>
<dbReference type="OrthoDB" id="72963at2"/>
<dbReference type="Pfam" id="PF00313">
    <property type="entry name" value="CSD"/>
    <property type="match status" value="1"/>
</dbReference>
<gene>
    <name evidence="4" type="ORF">SAMN06296378_0563</name>
</gene>
<evidence type="ECO:0000256" key="2">
    <source>
        <dbReference type="SAM" id="Phobius"/>
    </source>
</evidence>
<dbReference type="InterPro" id="IPR012340">
    <property type="entry name" value="NA-bd_OB-fold"/>
</dbReference>
<evidence type="ECO:0000313" key="5">
    <source>
        <dbReference type="Proteomes" id="UP000219440"/>
    </source>
</evidence>
<evidence type="ECO:0000259" key="3">
    <source>
        <dbReference type="PROSITE" id="PS51857"/>
    </source>
</evidence>
<keyword evidence="2" id="KW-1133">Transmembrane helix</keyword>
<dbReference type="SUPFAM" id="SSF50249">
    <property type="entry name" value="Nucleic acid-binding proteins"/>
    <property type="match status" value="1"/>
</dbReference>
<organism evidence="4 5">
    <name type="scientific">Salinibacterium xinjiangense</name>
    <dbReference type="NCBI Taxonomy" id="386302"/>
    <lineage>
        <taxon>Bacteria</taxon>
        <taxon>Bacillati</taxon>
        <taxon>Actinomycetota</taxon>
        <taxon>Actinomycetes</taxon>
        <taxon>Micrococcales</taxon>
        <taxon>Microbacteriaceae</taxon>
        <taxon>Salinibacterium</taxon>
    </lineage>
</organism>
<dbReference type="PANTHER" id="PTHR12962:SF1">
    <property type="entry name" value="COLD SHOCK DOMAIN-CONTAINING PROTEIN CG9705"/>
    <property type="match status" value="1"/>
</dbReference>
<accession>A0A2C8YS96</accession>
<dbReference type="InterPro" id="IPR052069">
    <property type="entry name" value="Ca-reg_mRNA-binding_domain"/>
</dbReference>
<keyword evidence="2" id="KW-0812">Transmembrane</keyword>